<reference evidence="1 2" key="1">
    <citation type="submission" date="2014-04" db="EMBL/GenBank/DDBJ databases">
        <authorList>
            <consortium name="DOE Joint Genome Institute"/>
            <person name="Kuo A."/>
            <person name="Tarkka M."/>
            <person name="Buscot F."/>
            <person name="Kohler A."/>
            <person name="Nagy L.G."/>
            <person name="Floudas D."/>
            <person name="Copeland A."/>
            <person name="Barry K.W."/>
            <person name="Cichocki N."/>
            <person name="Veneault-Fourrey C."/>
            <person name="LaButti K."/>
            <person name="Lindquist E.A."/>
            <person name="Lipzen A."/>
            <person name="Lundell T."/>
            <person name="Morin E."/>
            <person name="Murat C."/>
            <person name="Sun H."/>
            <person name="Tunlid A."/>
            <person name="Henrissat B."/>
            <person name="Grigoriev I.V."/>
            <person name="Hibbett D.S."/>
            <person name="Martin F."/>
            <person name="Nordberg H.P."/>
            <person name="Cantor M.N."/>
            <person name="Hua S.X."/>
        </authorList>
    </citation>
    <scope>NUCLEOTIDE SEQUENCE [LARGE SCALE GENOMIC DNA]</scope>
    <source>
        <strain evidence="1 2">F 1598</strain>
    </source>
</reference>
<organism evidence="1 2">
    <name type="scientific">Piloderma croceum (strain F 1598)</name>
    <dbReference type="NCBI Taxonomy" id="765440"/>
    <lineage>
        <taxon>Eukaryota</taxon>
        <taxon>Fungi</taxon>
        <taxon>Dikarya</taxon>
        <taxon>Basidiomycota</taxon>
        <taxon>Agaricomycotina</taxon>
        <taxon>Agaricomycetes</taxon>
        <taxon>Agaricomycetidae</taxon>
        <taxon>Atheliales</taxon>
        <taxon>Atheliaceae</taxon>
        <taxon>Piloderma</taxon>
    </lineage>
</organism>
<gene>
    <name evidence="1" type="ORF">PILCRDRAFT_559453</name>
</gene>
<name>A0A0C3F450_PILCF</name>
<proteinExistence type="predicted"/>
<dbReference type="HOGENOM" id="CLU_2904980_0_0_1"/>
<sequence length="62" mass="7357">MVPKILKVILSEQIWKIRVFRHECYEHVSMCWMLEWASTVLNRWENILMGGGTTYVKMAPTT</sequence>
<dbReference type="Proteomes" id="UP000054166">
    <property type="component" value="Unassembled WGS sequence"/>
</dbReference>
<protein>
    <submittedName>
        <fullName evidence="1">Uncharacterized protein</fullName>
    </submittedName>
</protein>
<reference evidence="2" key="2">
    <citation type="submission" date="2015-01" db="EMBL/GenBank/DDBJ databases">
        <title>Evolutionary Origins and Diversification of the Mycorrhizal Mutualists.</title>
        <authorList>
            <consortium name="DOE Joint Genome Institute"/>
            <consortium name="Mycorrhizal Genomics Consortium"/>
            <person name="Kohler A."/>
            <person name="Kuo A."/>
            <person name="Nagy L.G."/>
            <person name="Floudas D."/>
            <person name="Copeland A."/>
            <person name="Barry K.W."/>
            <person name="Cichocki N."/>
            <person name="Veneault-Fourrey C."/>
            <person name="LaButti K."/>
            <person name="Lindquist E.A."/>
            <person name="Lipzen A."/>
            <person name="Lundell T."/>
            <person name="Morin E."/>
            <person name="Murat C."/>
            <person name="Riley R."/>
            <person name="Ohm R."/>
            <person name="Sun H."/>
            <person name="Tunlid A."/>
            <person name="Henrissat B."/>
            <person name="Grigoriev I.V."/>
            <person name="Hibbett D.S."/>
            <person name="Martin F."/>
        </authorList>
    </citation>
    <scope>NUCLEOTIDE SEQUENCE [LARGE SCALE GENOMIC DNA]</scope>
    <source>
        <strain evidence="2">F 1598</strain>
    </source>
</reference>
<dbReference type="EMBL" id="KN833009">
    <property type="protein sequence ID" value="KIM79535.1"/>
    <property type="molecule type" value="Genomic_DNA"/>
</dbReference>
<accession>A0A0C3F450</accession>
<keyword evidence="2" id="KW-1185">Reference proteome</keyword>
<dbReference type="AlphaFoldDB" id="A0A0C3F450"/>
<evidence type="ECO:0000313" key="2">
    <source>
        <dbReference type="Proteomes" id="UP000054166"/>
    </source>
</evidence>
<dbReference type="InParanoid" id="A0A0C3F450"/>
<evidence type="ECO:0000313" key="1">
    <source>
        <dbReference type="EMBL" id="KIM79535.1"/>
    </source>
</evidence>